<evidence type="ECO:0000313" key="2">
    <source>
        <dbReference type="Proteomes" id="UP000253908"/>
    </source>
</evidence>
<dbReference type="EMBL" id="CP024848">
    <property type="protein sequence ID" value="AXI08225.1"/>
    <property type="molecule type" value="Genomic_DNA"/>
</dbReference>
<dbReference type="Proteomes" id="UP000253908">
    <property type="component" value="Chromosome"/>
</dbReference>
<dbReference type="OrthoDB" id="2888923at2"/>
<reference evidence="2" key="1">
    <citation type="submission" date="2017-11" db="EMBL/GenBank/DDBJ databases">
        <authorList>
            <person name="Zhu W."/>
        </authorList>
    </citation>
    <scope>NUCLEOTIDE SEQUENCE [LARGE SCALE GENOMIC DNA]</scope>
    <source>
        <strain evidence="2">160</strain>
    </source>
</reference>
<dbReference type="NCBIfam" id="TIGR02436">
    <property type="entry name" value="four helix bundle protein"/>
    <property type="match status" value="1"/>
</dbReference>
<dbReference type="SUPFAM" id="SSF158446">
    <property type="entry name" value="IVS-encoded protein-like"/>
    <property type="match status" value="1"/>
</dbReference>
<dbReference type="KEGG" id="ocn:CUC15_04265"/>
<dbReference type="InterPro" id="IPR012657">
    <property type="entry name" value="23S_rRNA-intervening_sequence"/>
</dbReference>
<dbReference type="Gene3D" id="1.20.1440.60">
    <property type="entry name" value="23S rRNA-intervening sequence"/>
    <property type="match status" value="1"/>
</dbReference>
<gene>
    <name evidence="1" type="ORF">CUC15_04265</name>
</gene>
<evidence type="ECO:0008006" key="3">
    <source>
        <dbReference type="Google" id="ProtNLM"/>
    </source>
</evidence>
<dbReference type="AlphaFoldDB" id="A0A345PDZ5"/>
<protein>
    <recommendedName>
        <fullName evidence="3">Four helix bundle protein</fullName>
    </recommendedName>
</protein>
<evidence type="ECO:0000313" key="1">
    <source>
        <dbReference type="EMBL" id="AXI08225.1"/>
    </source>
</evidence>
<name>A0A345PDZ5_9BACI</name>
<accession>A0A345PDZ5</accession>
<sequence>MQLTKKEISNPRKQEVYKRALRFRRDIYAIVKEFPDIERYNLCDQLRRASASVPANFSEGFRNYYYGKEKDRLNTALGSTAEIQAFLDMAIMEKYISREQYEKLDDDAEVIFGMLLGMIQEIDKVLDKEGQEEEE</sequence>
<proteinExistence type="predicted"/>
<dbReference type="CDD" id="cd16377">
    <property type="entry name" value="23S_rRNA_IVP_like"/>
    <property type="match status" value="1"/>
</dbReference>
<organism evidence="1 2">
    <name type="scientific">Oceanobacillus zhaokaii</name>
    <dbReference type="NCBI Taxonomy" id="2052660"/>
    <lineage>
        <taxon>Bacteria</taxon>
        <taxon>Bacillati</taxon>
        <taxon>Bacillota</taxon>
        <taxon>Bacilli</taxon>
        <taxon>Bacillales</taxon>
        <taxon>Bacillaceae</taxon>
        <taxon>Oceanobacillus</taxon>
    </lineage>
</organism>
<dbReference type="PANTHER" id="PTHR38471:SF2">
    <property type="entry name" value="FOUR HELIX BUNDLE PROTEIN"/>
    <property type="match status" value="1"/>
</dbReference>
<dbReference type="Pfam" id="PF05635">
    <property type="entry name" value="23S_rRNA_IVP"/>
    <property type="match status" value="1"/>
</dbReference>
<dbReference type="PANTHER" id="PTHR38471">
    <property type="entry name" value="FOUR HELIX BUNDLE PROTEIN"/>
    <property type="match status" value="1"/>
</dbReference>
<keyword evidence="2" id="KW-1185">Reference proteome</keyword>
<dbReference type="InterPro" id="IPR036583">
    <property type="entry name" value="23S_rRNA_IVS_sf"/>
</dbReference>
<dbReference type="RefSeq" id="WP_114915518.1">
    <property type="nucleotide sequence ID" value="NZ_CP024848.1"/>
</dbReference>